<sequence length="211" mass="23992">MLRCKLFCDFPMMLRCKLFRDFLAIHYVDLWEIDCPRAKGETPTTWTMLAFTLTFNSFRFTASQRRASLSCMTVLERPLTRVEAAEQLGISLSLLDKLTATGQLIPTKIGRRTVYQQQHLRAYLESQAQPREAKTLSHPDEQELAALNVLRAVEHRMQGDADAMVRTLRGTGRQVSLRLLEATELIAHLLQHSDRPEQALAGLLQSVRPTG</sequence>
<evidence type="ECO:0000259" key="1">
    <source>
        <dbReference type="Pfam" id="PF12728"/>
    </source>
</evidence>
<proteinExistence type="predicted"/>
<dbReference type="InterPro" id="IPR041657">
    <property type="entry name" value="HTH_17"/>
</dbReference>
<comment type="caution">
    <text evidence="2">The sequence shown here is derived from an EMBL/GenBank/DDBJ whole genome shotgun (WGS) entry which is preliminary data.</text>
</comment>
<reference evidence="2 3" key="1">
    <citation type="submission" date="2020-08" db="EMBL/GenBank/DDBJ databases">
        <title>The Agave Microbiome: Exploring the role of microbial communities in plant adaptations to desert environments.</title>
        <authorList>
            <person name="Partida-Martinez L.P."/>
        </authorList>
    </citation>
    <scope>NUCLEOTIDE SEQUENCE [LARGE SCALE GENOMIC DNA]</scope>
    <source>
        <strain evidence="2 3">AT2.18</strain>
    </source>
</reference>
<gene>
    <name evidence="2" type="ORF">FHR72_001715</name>
</gene>
<protein>
    <recommendedName>
        <fullName evidence="1">Helix-turn-helix domain-containing protein</fullName>
    </recommendedName>
</protein>
<keyword evidence="3" id="KW-1185">Reference proteome</keyword>
<accession>A0A839Q3I5</accession>
<feature type="domain" description="Helix-turn-helix" evidence="1">
    <location>
        <begin position="79"/>
        <end position="127"/>
    </location>
</feature>
<dbReference type="Proteomes" id="UP000550501">
    <property type="component" value="Unassembled WGS sequence"/>
</dbReference>
<dbReference type="Pfam" id="PF12728">
    <property type="entry name" value="HTH_17"/>
    <property type="match status" value="1"/>
</dbReference>
<evidence type="ECO:0000313" key="2">
    <source>
        <dbReference type="EMBL" id="MBB2990247.1"/>
    </source>
</evidence>
<dbReference type="EMBL" id="JACHVU010000003">
    <property type="protein sequence ID" value="MBB2990247.1"/>
    <property type="molecule type" value="Genomic_DNA"/>
</dbReference>
<name>A0A839Q3I5_MYCIR</name>
<dbReference type="AlphaFoldDB" id="A0A839Q3I5"/>
<dbReference type="RefSeq" id="WP_183467503.1">
    <property type="nucleotide sequence ID" value="NZ_JACHVU010000003.1"/>
</dbReference>
<organism evidence="2 3">
    <name type="scientific">Mycolicibacterium iranicum</name>
    <name type="common">Mycobacterium iranicum</name>
    <dbReference type="NCBI Taxonomy" id="912594"/>
    <lineage>
        <taxon>Bacteria</taxon>
        <taxon>Bacillati</taxon>
        <taxon>Actinomycetota</taxon>
        <taxon>Actinomycetes</taxon>
        <taxon>Mycobacteriales</taxon>
        <taxon>Mycobacteriaceae</taxon>
        <taxon>Mycolicibacterium</taxon>
    </lineage>
</organism>
<evidence type="ECO:0000313" key="3">
    <source>
        <dbReference type="Proteomes" id="UP000550501"/>
    </source>
</evidence>